<evidence type="ECO:0000313" key="3">
    <source>
        <dbReference type="EMBL" id="CAD8330761.1"/>
    </source>
</evidence>
<feature type="compositionally biased region" description="Polar residues" evidence="2">
    <location>
        <begin position="392"/>
        <end position="405"/>
    </location>
</feature>
<name>A0A7R9WP29_9STRA</name>
<feature type="compositionally biased region" description="Acidic residues" evidence="2">
    <location>
        <begin position="276"/>
        <end position="288"/>
    </location>
</feature>
<feature type="compositionally biased region" description="Polar residues" evidence="2">
    <location>
        <begin position="293"/>
        <end position="324"/>
    </location>
</feature>
<feature type="compositionally biased region" description="Polar residues" evidence="2">
    <location>
        <begin position="1"/>
        <end position="22"/>
    </location>
</feature>
<protein>
    <recommendedName>
        <fullName evidence="4">No apical meristem-associated C-terminal domain-containing protein</fullName>
    </recommendedName>
</protein>
<gene>
    <name evidence="3" type="ORF">CAUS1442_LOCUS2859</name>
</gene>
<dbReference type="EMBL" id="HBEF01004611">
    <property type="protein sequence ID" value="CAD8330761.1"/>
    <property type="molecule type" value="Transcribed_RNA"/>
</dbReference>
<feature type="region of interest" description="Disordered" evidence="2">
    <location>
        <begin position="238"/>
        <end position="419"/>
    </location>
</feature>
<evidence type="ECO:0008006" key="4">
    <source>
        <dbReference type="Google" id="ProtNLM"/>
    </source>
</evidence>
<accession>A0A7R9WP29</accession>
<feature type="coiled-coil region" evidence="1">
    <location>
        <begin position="426"/>
        <end position="467"/>
    </location>
</feature>
<keyword evidence="1" id="KW-0175">Coiled coil</keyword>
<feature type="compositionally biased region" description="Acidic residues" evidence="2">
    <location>
        <begin position="253"/>
        <end position="262"/>
    </location>
</feature>
<feature type="region of interest" description="Disordered" evidence="2">
    <location>
        <begin position="1"/>
        <end position="38"/>
    </location>
</feature>
<reference evidence="3" key="1">
    <citation type="submission" date="2021-01" db="EMBL/GenBank/DDBJ databases">
        <authorList>
            <person name="Corre E."/>
            <person name="Pelletier E."/>
            <person name="Niang G."/>
            <person name="Scheremetjew M."/>
            <person name="Finn R."/>
            <person name="Kale V."/>
            <person name="Holt S."/>
            <person name="Cochrane G."/>
            <person name="Meng A."/>
            <person name="Brown T."/>
            <person name="Cohen L."/>
        </authorList>
    </citation>
    <scope>NUCLEOTIDE SEQUENCE</scope>
    <source>
        <strain evidence="3">CCMP3328</strain>
    </source>
</reference>
<dbReference type="AlphaFoldDB" id="A0A7R9WP29"/>
<proteinExistence type="predicted"/>
<evidence type="ECO:0000256" key="2">
    <source>
        <dbReference type="SAM" id="MobiDB-lite"/>
    </source>
</evidence>
<organism evidence="3">
    <name type="scientific">Craspedostauros australis</name>
    <dbReference type="NCBI Taxonomy" id="1486917"/>
    <lineage>
        <taxon>Eukaryota</taxon>
        <taxon>Sar</taxon>
        <taxon>Stramenopiles</taxon>
        <taxon>Ochrophyta</taxon>
        <taxon>Bacillariophyta</taxon>
        <taxon>Bacillariophyceae</taxon>
        <taxon>Bacillariophycidae</taxon>
        <taxon>Naviculales</taxon>
        <taxon>Naviculaceae</taxon>
        <taxon>Craspedostauros</taxon>
    </lineage>
</organism>
<feature type="compositionally biased region" description="Basic and acidic residues" evidence="2">
    <location>
        <begin position="338"/>
        <end position="348"/>
    </location>
</feature>
<evidence type="ECO:0000256" key="1">
    <source>
        <dbReference type="SAM" id="Coils"/>
    </source>
</evidence>
<sequence length="470" mass="53069">MPGTQQHNPVSPNPTQQQTLHHSLSEESKDSPWNTITADTHTAHPHFFSKMTQPSWTPAKARMLCLAYLEIKKEPGKCKNGTWPLIFENFKRRIAQYNERMAIKRSNRGYGGRNDGNFGDDFDVVSCPASADSLRHFLDILRRSTLQLRKILPPTPHTSPEAEFEWIADWRESCDKRFRHSRLNVHALVECWRLLKDAPQIADASSPASVSAQSYPQPTLRPFRLLARKSVAASVRARNRCNHQGPSPHGETGGDDASEDGDNSVRTSGDDQHNLDDDDDDDDDDDNEYAPATVTSYDNTESSSDNDSATQMRGSNDQQATTAYAPSRKRKRRGVSADADRSTRIVFKDDEEDGNTDDSAHVENSDAAGDDNNVATTASRRQHRGRRRDNTDGTSQVRSETAQVTRTEDRNSARSTSLQCSEEMDMIREELRLAKLKRNYHDLRLQELNLKLQVAEAKKEMEEAHHNRSE</sequence>